<feature type="domain" description="DUF4384" evidence="2">
    <location>
        <begin position="179"/>
        <end position="250"/>
    </location>
</feature>
<dbReference type="RefSeq" id="WP_130967731.1">
    <property type="nucleotide sequence ID" value="NZ_SIXI01000003.1"/>
</dbReference>
<reference evidence="3 4" key="1">
    <citation type="submission" date="2019-02" db="EMBL/GenBank/DDBJ databases">
        <title>Aquabacterium sp. strain KMB7.</title>
        <authorList>
            <person name="Chen W.-M."/>
        </authorList>
    </citation>
    <scope>NUCLEOTIDE SEQUENCE [LARGE SCALE GENOMIC DNA]</scope>
    <source>
        <strain evidence="3 4">KMB7</strain>
    </source>
</reference>
<keyword evidence="1" id="KW-0732">Signal</keyword>
<feature type="chain" id="PRO_5020696686" evidence="1">
    <location>
        <begin position="33"/>
        <end position="299"/>
    </location>
</feature>
<evidence type="ECO:0000313" key="4">
    <source>
        <dbReference type="Proteomes" id="UP000292120"/>
    </source>
</evidence>
<organism evidence="3 4">
    <name type="scientific">Aquabacterium lacunae</name>
    <dbReference type="NCBI Taxonomy" id="2528630"/>
    <lineage>
        <taxon>Bacteria</taxon>
        <taxon>Pseudomonadati</taxon>
        <taxon>Pseudomonadota</taxon>
        <taxon>Betaproteobacteria</taxon>
        <taxon>Burkholderiales</taxon>
        <taxon>Aquabacterium</taxon>
    </lineage>
</organism>
<dbReference type="AlphaFoldDB" id="A0A4Q9H434"/>
<proteinExistence type="predicted"/>
<keyword evidence="4" id="KW-1185">Reference proteome</keyword>
<accession>A0A4Q9H434</accession>
<dbReference type="InterPro" id="IPR025493">
    <property type="entry name" value="DUF4384"/>
</dbReference>
<comment type="caution">
    <text evidence="3">The sequence shown here is derived from an EMBL/GenBank/DDBJ whole genome shotgun (WGS) entry which is preliminary data.</text>
</comment>
<dbReference type="Proteomes" id="UP000292120">
    <property type="component" value="Unassembled WGS sequence"/>
</dbReference>
<dbReference type="Pfam" id="PF14326">
    <property type="entry name" value="DUF4384"/>
    <property type="match status" value="1"/>
</dbReference>
<dbReference type="PROSITE" id="PS51257">
    <property type="entry name" value="PROKAR_LIPOPROTEIN"/>
    <property type="match status" value="1"/>
</dbReference>
<dbReference type="EMBL" id="SIXI01000003">
    <property type="protein sequence ID" value="TBO31276.1"/>
    <property type="molecule type" value="Genomic_DNA"/>
</dbReference>
<feature type="signal peptide" evidence="1">
    <location>
        <begin position="1"/>
        <end position="32"/>
    </location>
</feature>
<evidence type="ECO:0000256" key="1">
    <source>
        <dbReference type="SAM" id="SignalP"/>
    </source>
</evidence>
<evidence type="ECO:0000259" key="2">
    <source>
        <dbReference type="Pfam" id="PF14326"/>
    </source>
</evidence>
<name>A0A4Q9H434_9BURK</name>
<sequence>MKQTGLPFPQRAWTPCLIAVACVALLQAPAGAASDSEHGASVSDAAPKMVAGIVSAVLSNVVAAGAQAMLNRVFPSTSDVAAGRSSPCYAAVPRPASVSQAVRDELVRSGCMLVGQSIQQAAQVAQGRLNSIVTTDQPLLTPLIQTASGAFNYQGIRVSALIVDDRGQVLEERSLGQPFYAGEKIKLKIQSTYSGALEVQHQAPSGRVKQLFPKAGVDQVLLVAGAEMVLPLGHSAYEFSGDTGVERLRLTVREQGGSPHAASAPVYRQDTPGQSFYAVEANGGSAIVSQEISIAHRQR</sequence>
<protein>
    <submittedName>
        <fullName evidence="3">DUF4384 domain-containing protein</fullName>
    </submittedName>
</protein>
<evidence type="ECO:0000313" key="3">
    <source>
        <dbReference type="EMBL" id="TBO31276.1"/>
    </source>
</evidence>
<gene>
    <name evidence="3" type="ORF">EYS42_08500</name>
</gene>